<dbReference type="AlphaFoldDB" id="A0A5C8ZTZ4"/>
<gene>
    <name evidence="1" type="ORF">FV139_14460</name>
</gene>
<dbReference type="Gene3D" id="1.10.1220.10">
    <property type="entry name" value="Met repressor-like"/>
    <property type="match status" value="1"/>
</dbReference>
<evidence type="ECO:0000313" key="2">
    <source>
        <dbReference type="Proteomes" id="UP000321039"/>
    </source>
</evidence>
<reference evidence="1 2" key="1">
    <citation type="submission" date="2019-08" db="EMBL/GenBank/DDBJ databases">
        <title>Parahaliea maris sp. nov., isolated from the surface seawater.</title>
        <authorList>
            <person name="Liu Y."/>
        </authorList>
    </citation>
    <scope>NUCLEOTIDE SEQUENCE [LARGE SCALE GENOMIC DNA]</scope>
    <source>
        <strain evidence="1 2">HSLHS9</strain>
    </source>
</reference>
<name>A0A5C8ZTZ4_9GAMM</name>
<dbReference type="Proteomes" id="UP000321039">
    <property type="component" value="Unassembled WGS sequence"/>
</dbReference>
<dbReference type="SUPFAM" id="SSF47598">
    <property type="entry name" value="Ribbon-helix-helix"/>
    <property type="match status" value="1"/>
</dbReference>
<evidence type="ECO:0000313" key="1">
    <source>
        <dbReference type="EMBL" id="TXS91926.1"/>
    </source>
</evidence>
<dbReference type="GO" id="GO:0006355">
    <property type="term" value="P:regulation of DNA-templated transcription"/>
    <property type="evidence" value="ECO:0007669"/>
    <property type="project" value="InterPro"/>
</dbReference>
<organism evidence="1 2">
    <name type="scientific">Parahaliea maris</name>
    <dbReference type="NCBI Taxonomy" id="2716870"/>
    <lineage>
        <taxon>Bacteria</taxon>
        <taxon>Pseudomonadati</taxon>
        <taxon>Pseudomonadota</taxon>
        <taxon>Gammaproteobacteria</taxon>
        <taxon>Cellvibrionales</taxon>
        <taxon>Halieaceae</taxon>
        <taxon>Parahaliea</taxon>
    </lineage>
</organism>
<dbReference type="InterPro" id="IPR008651">
    <property type="entry name" value="Uncharacterised_HicB"/>
</dbReference>
<dbReference type="InterPro" id="IPR035069">
    <property type="entry name" value="TTHA1013/TTHA0281-like"/>
</dbReference>
<dbReference type="SUPFAM" id="SSF143100">
    <property type="entry name" value="TTHA1013/TTHA0281-like"/>
    <property type="match status" value="1"/>
</dbReference>
<sequence length="113" mass="12692">MIKMMEVNGFRATVDYDPDIEMFRGEFVGLNGGADFFSDSVKGLKREAERSLKEFIAVCEERGLPVKKDYSGRFNVRVDPQLHEEAVQVARAAGISLNKLVEKALEHELKDSA</sequence>
<dbReference type="InterPro" id="IPR010985">
    <property type="entry name" value="Ribbon_hlx_hlx"/>
</dbReference>
<accession>A0A5C8ZTZ4</accession>
<keyword evidence="2" id="KW-1185">Reference proteome</keyword>
<dbReference type="EMBL" id="VRZA01000005">
    <property type="protein sequence ID" value="TXS91926.1"/>
    <property type="molecule type" value="Genomic_DNA"/>
</dbReference>
<protein>
    <submittedName>
        <fullName evidence="1">Type II toxin-antitoxin system HicB family antitoxin</fullName>
    </submittedName>
</protein>
<dbReference type="RefSeq" id="WP_148069166.1">
    <property type="nucleotide sequence ID" value="NZ_VRZA01000005.1"/>
</dbReference>
<proteinExistence type="predicted"/>
<dbReference type="Pfam" id="PF05534">
    <property type="entry name" value="HicB"/>
    <property type="match status" value="1"/>
</dbReference>
<dbReference type="InterPro" id="IPR013321">
    <property type="entry name" value="Arc_rbn_hlx_hlx"/>
</dbReference>
<comment type="caution">
    <text evidence="1">The sequence shown here is derived from an EMBL/GenBank/DDBJ whole genome shotgun (WGS) entry which is preliminary data.</text>
</comment>